<feature type="region of interest" description="Disordered" evidence="8">
    <location>
        <begin position="51"/>
        <end position="76"/>
    </location>
</feature>
<accession>A0A1R3IV42</accession>
<evidence type="ECO:0000313" key="9">
    <source>
        <dbReference type="EMBL" id="OMO86458.1"/>
    </source>
</evidence>
<dbReference type="InterPro" id="IPR039621">
    <property type="entry name" value="BG1-like"/>
</dbReference>
<feature type="compositionally biased region" description="Low complexity" evidence="8">
    <location>
        <begin position="127"/>
        <end position="144"/>
    </location>
</feature>
<gene>
    <name evidence="9" type="ORF">COLO4_21120</name>
</gene>
<dbReference type="PANTHER" id="PTHR33541:SF12">
    <property type="entry name" value="PROTEIN BIG GRAIN 1-LIKE A"/>
    <property type="match status" value="1"/>
</dbReference>
<evidence type="ECO:0000256" key="1">
    <source>
        <dbReference type="ARBA" id="ARBA00002281"/>
    </source>
</evidence>
<keyword evidence="6" id="KW-0472">Membrane</keyword>
<keyword evidence="5" id="KW-1003">Cell membrane</keyword>
<dbReference type="Proteomes" id="UP000187203">
    <property type="component" value="Unassembled WGS sequence"/>
</dbReference>
<feature type="region of interest" description="Disordered" evidence="8">
    <location>
        <begin position="402"/>
        <end position="423"/>
    </location>
</feature>
<keyword evidence="4" id="KW-0813">Transport</keyword>
<keyword evidence="7" id="KW-0927">Auxin signaling pathway</keyword>
<dbReference type="AlphaFoldDB" id="A0A1R3IV42"/>
<comment type="subcellular location">
    <subcellularLocation>
        <location evidence="2">Cell membrane</location>
    </subcellularLocation>
</comment>
<feature type="compositionally biased region" description="Polar residues" evidence="8">
    <location>
        <begin position="145"/>
        <end position="157"/>
    </location>
</feature>
<evidence type="ECO:0000256" key="2">
    <source>
        <dbReference type="ARBA" id="ARBA00004236"/>
    </source>
</evidence>
<name>A0A1R3IV42_9ROSI</name>
<evidence type="ECO:0000256" key="4">
    <source>
        <dbReference type="ARBA" id="ARBA00022448"/>
    </source>
</evidence>
<dbReference type="STRING" id="93759.A0A1R3IV42"/>
<feature type="region of interest" description="Disordered" evidence="8">
    <location>
        <begin position="127"/>
        <end position="184"/>
    </location>
</feature>
<organism evidence="9 10">
    <name type="scientific">Corchorus olitorius</name>
    <dbReference type="NCBI Taxonomy" id="93759"/>
    <lineage>
        <taxon>Eukaryota</taxon>
        <taxon>Viridiplantae</taxon>
        <taxon>Streptophyta</taxon>
        <taxon>Embryophyta</taxon>
        <taxon>Tracheophyta</taxon>
        <taxon>Spermatophyta</taxon>
        <taxon>Magnoliopsida</taxon>
        <taxon>eudicotyledons</taxon>
        <taxon>Gunneridae</taxon>
        <taxon>Pentapetalae</taxon>
        <taxon>rosids</taxon>
        <taxon>malvids</taxon>
        <taxon>Malvales</taxon>
        <taxon>Malvaceae</taxon>
        <taxon>Grewioideae</taxon>
        <taxon>Apeibeae</taxon>
        <taxon>Corchorus</taxon>
    </lineage>
</organism>
<protein>
    <recommendedName>
        <fullName evidence="11">Protein BIG GRAIN 1-like A</fullName>
    </recommendedName>
</protein>
<evidence type="ECO:0000256" key="5">
    <source>
        <dbReference type="ARBA" id="ARBA00022475"/>
    </source>
</evidence>
<feature type="compositionally biased region" description="Basic and acidic residues" evidence="8">
    <location>
        <begin position="173"/>
        <end position="184"/>
    </location>
</feature>
<dbReference type="EMBL" id="AWUE01017567">
    <property type="protein sequence ID" value="OMO86458.1"/>
    <property type="molecule type" value="Genomic_DNA"/>
</dbReference>
<sequence length="467" mass="53838">MYRLERKLMREERYRHERDNPSFSSTLLDKIYRSIDEGETKHEDLKFYRDTMQKKQSKGNNMKSSRSRGGAGEEDMSSFQRACLIEKWMEKKVSEKANAERKQIFSEFERKSHHELDHDHDALFFSSTSSSSDSSSGGFSSSDTESMYGTKTKSSCFVPSRPKPVRTSVSARSDQKPVKTEKTGRTEHTLFYEQRELHMFDDYRYHSVSDHTPKLDETLFKSKSRAMKIYGNLKKVKQPISPGGRLASFINSLFTTSNTKKSKGSSSIVSCDYERKLKSEQVSTCSSASSFSRSCLSKNSPSTRERLRNGVKRTVRFCPVSVIVDEESKPCGQKCLYEEQESRLLSVSVPTAWKIGKSPSRKCDEEVKFQIMDKTRRVEEMAREFLKEYHLNQKKNDFVPRESRSNNYVDAMDEDDDDDAASYSSSDLFELDHLVFINGNDRYREELPVYETTHVETNRAIANGLIV</sequence>
<comment type="function">
    <text evidence="1">Involved in auxin transport. Regulator of the auxin signaling pathway.</text>
</comment>
<feature type="region of interest" description="Disordered" evidence="8">
    <location>
        <begin position="1"/>
        <end position="20"/>
    </location>
</feature>
<comment type="similarity">
    <text evidence="3">Belongs to the BIG GRAIN 1 (BG1) plant protein family.</text>
</comment>
<evidence type="ECO:0008006" key="11">
    <source>
        <dbReference type="Google" id="ProtNLM"/>
    </source>
</evidence>
<dbReference type="PANTHER" id="PTHR33541">
    <property type="entry name" value="PROTEIN BIG GRAIN 1-LIKE A-RELATED"/>
    <property type="match status" value="1"/>
</dbReference>
<evidence type="ECO:0000256" key="6">
    <source>
        <dbReference type="ARBA" id="ARBA00023136"/>
    </source>
</evidence>
<dbReference type="GO" id="GO:0009734">
    <property type="term" value="P:auxin-activated signaling pathway"/>
    <property type="evidence" value="ECO:0007669"/>
    <property type="project" value="UniProtKB-KW"/>
</dbReference>
<dbReference type="GO" id="GO:0005886">
    <property type="term" value="C:plasma membrane"/>
    <property type="evidence" value="ECO:0007669"/>
    <property type="project" value="UniProtKB-SubCell"/>
</dbReference>
<keyword evidence="10" id="KW-1185">Reference proteome</keyword>
<evidence type="ECO:0000256" key="3">
    <source>
        <dbReference type="ARBA" id="ARBA00010067"/>
    </source>
</evidence>
<dbReference type="OrthoDB" id="680041at2759"/>
<evidence type="ECO:0000256" key="8">
    <source>
        <dbReference type="SAM" id="MobiDB-lite"/>
    </source>
</evidence>
<comment type="caution">
    <text evidence="9">The sequence shown here is derived from an EMBL/GenBank/DDBJ whole genome shotgun (WGS) entry which is preliminary data.</text>
</comment>
<evidence type="ECO:0000313" key="10">
    <source>
        <dbReference type="Proteomes" id="UP000187203"/>
    </source>
</evidence>
<feature type="compositionally biased region" description="Acidic residues" evidence="8">
    <location>
        <begin position="411"/>
        <end position="420"/>
    </location>
</feature>
<evidence type="ECO:0000256" key="7">
    <source>
        <dbReference type="ARBA" id="ARBA00023294"/>
    </source>
</evidence>
<reference evidence="10" key="1">
    <citation type="submission" date="2013-09" db="EMBL/GenBank/DDBJ databases">
        <title>Corchorus olitorius genome sequencing.</title>
        <authorList>
            <person name="Alam M."/>
            <person name="Haque M.S."/>
            <person name="Islam M.S."/>
            <person name="Emdad E.M."/>
            <person name="Islam M.M."/>
            <person name="Ahmed B."/>
            <person name="Halim A."/>
            <person name="Hossen Q.M.M."/>
            <person name="Hossain M.Z."/>
            <person name="Ahmed R."/>
            <person name="Khan M.M."/>
            <person name="Islam R."/>
            <person name="Rashid M.M."/>
            <person name="Khan S.A."/>
            <person name="Rahman M.S."/>
            <person name="Alam M."/>
            <person name="Yahiya A.S."/>
            <person name="Khan M.S."/>
            <person name="Azam M.S."/>
            <person name="Haque T."/>
            <person name="Lashkar M.Z.H."/>
            <person name="Akhand A.I."/>
            <person name="Morshed G."/>
            <person name="Roy S."/>
            <person name="Uddin K.S."/>
            <person name="Rabeya T."/>
            <person name="Hossain A.S."/>
            <person name="Chowdhury A."/>
            <person name="Snigdha A.R."/>
            <person name="Mortoza M.S."/>
            <person name="Matin S.A."/>
            <person name="Hoque S.M.E."/>
            <person name="Islam M.K."/>
            <person name="Roy D.K."/>
            <person name="Haider R."/>
            <person name="Moosa M.M."/>
            <person name="Elias S.M."/>
            <person name="Hasan A.M."/>
            <person name="Jahan S."/>
            <person name="Shafiuddin M."/>
            <person name="Mahmood N."/>
            <person name="Shommy N.S."/>
        </authorList>
    </citation>
    <scope>NUCLEOTIDE SEQUENCE [LARGE SCALE GENOMIC DNA]</scope>
    <source>
        <strain evidence="10">cv. O-4</strain>
    </source>
</reference>
<proteinExistence type="inferred from homology"/>